<organism evidence="1 2">
    <name type="scientific">Winogradskyella jejuensis</name>
    <dbReference type="NCBI Taxonomy" id="1089305"/>
    <lineage>
        <taxon>Bacteria</taxon>
        <taxon>Pseudomonadati</taxon>
        <taxon>Bacteroidota</taxon>
        <taxon>Flavobacteriia</taxon>
        <taxon>Flavobacteriales</taxon>
        <taxon>Flavobacteriaceae</taxon>
        <taxon>Winogradskyella</taxon>
    </lineage>
</organism>
<sequence length="628" mass="71133">MTILAIVKMKPNPPKIDSDFVCIINRDDANLAALILSHIDQSAGYIPVFEFPFVSAKDFETEPKEEIRDEHQLSRTRARKFDIRVGNAIARIGGCKYLIVAGLNDNQKSYLSFLDKCETIFVEDAFDVESMLGALVEKEGSISCSEENLIACLPYALENNLSLKIDNSSVDIPKNLGTDEGLVVVEKNKKVSSVFGILYGHSIGADIELIEPKDINHYEIKDLIEQWKEGKVDAHNNLSAAIYSGIEHIHFANRKFVTFFTDGLPYSLILKNIIPISHVHLRINPDFFVFNNINLASQSDTFSSVVFSPEKFEDEETDFVVDELTRNNFLVKPLIGNEATYFNLDNHIQHYPYSLLHLCSHGGEIKGTRIIEKFLDSNGEEHTVEYDEIFSFGLNPYKDSHKVATKRMPRKLDGLSWGSRDFKEAPYSQSVFTDMFQLWGNKKNQESSIEVNVPGSCHIQCADSAYQAMFSHLAAMQSPLIFNNTCWSWSDIADSFLGAGAKGYIGTLWNINNSRATKSAKIFYENIFDNSILFALHKALGHLDTTRDQDVYIFWGLHFTGFTPSPDLKGSKLLVFSKIMDSLEMWKAKLEKTQNTSHKKTISETIDWLARILAQDFKEEVLKYVVKK</sequence>
<accession>A0A1M5KPY1</accession>
<evidence type="ECO:0000313" key="1">
    <source>
        <dbReference type="EMBL" id="SHG54243.1"/>
    </source>
</evidence>
<evidence type="ECO:0008006" key="3">
    <source>
        <dbReference type="Google" id="ProtNLM"/>
    </source>
</evidence>
<protein>
    <recommendedName>
        <fullName evidence="3">CHAT domain-containing protein</fullName>
    </recommendedName>
</protein>
<evidence type="ECO:0000313" key="2">
    <source>
        <dbReference type="Proteomes" id="UP000184522"/>
    </source>
</evidence>
<dbReference type="Proteomes" id="UP000184522">
    <property type="component" value="Unassembled WGS sequence"/>
</dbReference>
<dbReference type="EMBL" id="FQWS01000001">
    <property type="protein sequence ID" value="SHG54243.1"/>
    <property type="molecule type" value="Genomic_DNA"/>
</dbReference>
<gene>
    <name evidence="1" type="ORF">SAMN05444148_0384</name>
</gene>
<proteinExistence type="predicted"/>
<keyword evidence="2" id="KW-1185">Reference proteome</keyword>
<dbReference type="STRING" id="1089305.SAMN05444148_0384"/>
<reference evidence="2" key="1">
    <citation type="submission" date="2016-11" db="EMBL/GenBank/DDBJ databases">
        <authorList>
            <person name="Varghese N."/>
            <person name="Submissions S."/>
        </authorList>
    </citation>
    <scope>NUCLEOTIDE SEQUENCE [LARGE SCALE GENOMIC DNA]</scope>
    <source>
        <strain evidence="2">DSM 25330</strain>
    </source>
</reference>
<dbReference type="AlphaFoldDB" id="A0A1M5KPY1"/>
<name>A0A1M5KPY1_9FLAO</name>